<evidence type="ECO:0000313" key="2">
    <source>
        <dbReference type="EMBL" id="GAA4431603.1"/>
    </source>
</evidence>
<name>A0ABP8LM39_9BACT</name>
<feature type="chain" id="PRO_5047241086" description="Neutral/alkaline ceramidase-like enzyme" evidence="1">
    <location>
        <begin position="30"/>
        <end position="490"/>
    </location>
</feature>
<feature type="signal peptide" evidence="1">
    <location>
        <begin position="1"/>
        <end position="29"/>
    </location>
</feature>
<dbReference type="Proteomes" id="UP001501508">
    <property type="component" value="Unassembled WGS sequence"/>
</dbReference>
<comment type="caution">
    <text evidence="2">The sequence shown here is derived from an EMBL/GenBank/DDBJ whole genome shotgun (WGS) entry which is preliminary data.</text>
</comment>
<protein>
    <recommendedName>
        <fullName evidence="4">Neutral/alkaline ceramidase-like enzyme</fullName>
    </recommendedName>
</protein>
<proteinExistence type="predicted"/>
<accession>A0ABP8LM39</accession>
<dbReference type="RefSeq" id="WP_345026179.1">
    <property type="nucleotide sequence ID" value="NZ_BAABEY010000001.1"/>
</dbReference>
<reference evidence="3" key="1">
    <citation type="journal article" date="2019" name="Int. J. Syst. Evol. Microbiol.">
        <title>The Global Catalogue of Microorganisms (GCM) 10K type strain sequencing project: providing services to taxonomists for standard genome sequencing and annotation.</title>
        <authorList>
            <consortium name="The Broad Institute Genomics Platform"/>
            <consortium name="The Broad Institute Genome Sequencing Center for Infectious Disease"/>
            <person name="Wu L."/>
            <person name="Ma J."/>
        </authorList>
    </citation>
    <scope>NUCLEOTIDE SEQUENCE [LARGE SCALE GENOMIC DNA]</scope>
    <source>
        <strain evidence="3">JCM 31920</strain>
    </source>
</reference>
<evidence type="ECO:0000313" key="3">
    <source>
        <dbReference type="Proteomes" id="UP001501508"/>
    </source>
</evidence>
<keyword evidence="3" id="KW-1185">Reference proteome</keyword>
<dbReference type="EMBL" id="BAABEY010000001">
    <property type="protein sequence ID" value="GAA4431603.1"/>
    <property type="molecule type" value="Genomic_DNA"/>
</dbReference>
<keyword evidence="1" id="KW-0732">Signal</keyword>
<evidence type="ECO:0008006" key="4">
    <source>
        <dbReference type="Google" id="ProtNLM"/>
    </source>
</evidence>
<evidence type="ECO:0000256" key="1">
    <source>
        <dbReference type="SAM" id="SignalP"/>
    </source>
</evidence>
<gene>
    <name evidence="2" type="ORF">GCM10023091_02540</name>
</gene>
<sequence>MNTAFLRKQLLFFAALVLLWCARPDSAAAQQKAGGQEARQFKAGAAMSVITPPIGYSINGNMQDGKIRQVHDDTHAKAIVLDDGENKLAIVVSDLCMVYKETLDKAKKKAHEYSGIPVENMMMSATHTHSSGTACSVFQSDPSPEYLDFLSERIADAVIRANNNLVPAEIGWGKGYEATQVHNRRWFMKSDEGMTNPFGGVDKVRMNPGIQNPNLNEPAGPIDPEISVLSVRSLAGEPIAVLGNYSLHYVGGTGGGELSADYFGMFGKRMKELRGEGNPHRPFVGIMSNGTSGDINNIDWRSGSWKPTGAYAQMNRVANLVAAEANKAVEGMQYRKWVPLLSMQKEISLGVRKPTPAELKRAEDILAKETEKVLTKRDAIYARESVLINKFPDKVPLIIQAFKIGDLAISAIPCEVFVEIGLEIKEKSPFASNFTISLANGYNGYLPTPKQHSWGGYETWRARSSYLEVNASEKITATLFSLLNQLKQKP</sequence>
<organism evidence="2 3">
    <name type="scientific">Ravibacter arvi</name>
    <dbReference type="NCBI Taxonomy" id="2051041"/>
    <lineage>
        <taxon>Bacteria</taxon>
        <taxon>Pseudomonadati</taxon>
        <taxon>Bacteroidota</taxon>
        <taxon>Cytophagia</taxon>
        <taxon>Cytophagales</taxon>
        <taxon>Spirosomataceae</taxon>
        <taxon>Ravibacter</taxon>
    </lineage>
</organism>